<dbReference type="PROSITE" id="PS51194">
    <property type="entry name" value="HELICASE_CTER"/>
    <property type="match status" value="1"/>
</dbReference>
<evidence type="ECO:0000313" key="11">
    <source>
        <dbReference type="Proteomes" id="UP000287101"/>
    </source>
</evidence>
<dbReference type="NCBIfam" id="TIGR00614">
    <property type="entry name" value="recQ_fam"/>
    <property type="match status" value="1"/>
</dbReference>
<accession>A0A430ABT9</accession>
<dbReference type="GO" id="GO:0043138">
    <property type="term" value="F:3'-5' DNA helicase activity"/>
    <property type="evidence" value="ECO:0007669"/>
    <property type="project" value="TreeGrafter"/>
</dbReference>
<evidence type="ECO:0000256" key="2">
    <source>
        <dbReference type="ARBA" id="ARBA00022801"/>
    </source>
</evidence>
<dbReference type="GO" id="GO:0006310">
    <property type="term" value="P:DNA recombination"/>
    <property type="evidence" value="ECO:0007669"/>
    <property type="project" value="InterPro"/>
</dbReference>
<dbReference type="CDD" id="cd17920">
    <property type="entry name" value="DEXHc_RecQ"/>
    <property type="match status" value="1"/>
</dbReference>
<name>A0A430ABT9_9ENTE</name>
<keyword evidence="1" id="KW-0547">Nucleotide-binding</keyword>
<feature type="domain" description="Helicase C-terminal" evidence="9">
    <location>
        <begin position="216"/>
        <end position="360"/>
    </location>
</feature>
<evidence type="ECO:0000259" key="8">
    <source>
        <dbReference type="PROSITE" id="PS51192"/>
    </source>
</evidence>
<dbReference type="Pfam" id="PF00270">
    <property type="entry name" value="DEAD"/>
    <property type="match status" value="1"/>
</dbReference>
<keyword evidence="5" id="KW-0238">DNA-binding</keyword>
<proteinExistence type="predicted"/>
<dbReference type="PROSITE" id="PS00690">
    <property type="entry name" value="DEAH_ATP_HELICASE"/>
    <property type="match status" value="1"/>
</dbReference>
<evidence type="ECO:0000259" key="9">
    <source>
        <dbReference type="PROSITE" id="PS51194"/>
    </source>
</evidence>
<keyword evidence="11" id="KW-1185">Reference proteome</keyword>
<dbReference type="InterPro" id="IPR001650">
    <property type="entry name" value="Helicase_C-like"/>
</dbReference>
<protein>
    <recommendedName>
        <fullName evidence="6">ATP-dependent DNA helicase RecQ</fullName>
    </recommendedName>
    <alternativeName>
        <fullName evidence="7">DNA 3'-5' helicase RecQ</fullName>
    </alternativeName>
</protein>
<dbReference type="Proteomes" id="UP000287101">
    <property type="component" value="Unassembled WGS sequence"/>
</dbReference>
<dbReference type="OrthoDB" id="9763310at2"/>
<feature type="domain" description="Helicase ATP-binding" evidence="8">
    <location>
        <begin position="25"/>
        <end position="192"/>
    </location>
</feature>
<dbReference type="Pfam" id="PF16124">
    <property type="entry name" value="RecQ_Zn_bind"/>
    <property type="match status" value="1"/>
</dbReference>
<dbReference type="SUPFAM" id="SSF52540">
    <property type="entry name" value="P-loop containing nucleoside triphosphate hydrolases"/>
    <property type="match status" value="1"/>
</dbReference>
<dbReference type="InterPro" id="IPR014001">
    <property type="entry name" value="Helicase_ATP-bd"/>
</dbReference>
<evidence type="ECO:0000313" key="10">
    <source>
        <dbReference type="EMBL" id="RSU04686.1"/>
    </source>
</evidence>
<keyword evidence="3" id="KW-0347">Helicase</keyword>
<dbReference type="SMART" id="SM00487">
    <property type="entry name" value="DEXDc"/>
    <property type="match status" value="1"/>
</dbReference>
<evidence type="ECO:0000256" key="6">
    <source>
        <dbReference type="ARBA" id="ARBA00044535"/>
    </source>
</evidence>
<reference evidence="10 11" key="1">
    <citation type="submission" date="2017-05" db="EMBL/GenBank/DDBJ databases">
        <title>Vagococcus spp. assemblies.</title>
        <authorList>
            <person name="Gulvik C.A."/>
        </authorList>
    </citation>
    <scope>NUCLEOTIDE SEQUENCE [LARGE SCALE GENOMIC DNA]</scope>
    <source>
        <strain evidence="10 11">CCUG 41755</strain>
    </source>
</reference>
<gene>
    <name evidence="10" type="ORF">CBF31_01320</name>
</gene>
<dbReference type="RefSeq" id="WP_126830188.1">
    <property type="nucleotide sequence ID" value="NZ_CBCRYB010000002.1"/>
</dbReference>
<dbReference type="GO" id="GO:0005524">
    <property type="term" value="F:ATP binding"/>
    <property type="evidence" value="ECO:0007669"/>
    <property type="project" value="UniProtKB-KW"/>
</dbReference>
<dbReference type="GO" id="GO:0006281">
    <property type="term" value="P:DNA repair"/>
    <property type="evidence" value="ECO:0007669"/>
    <property type="project" value="TreeGrafter"/>
</dbReference>
<dbReference type="Pfam" id="PF00271">
    <property type="entry name" value="Helicase_C"/>
    <property type="match status" value="1"/>
</dbReference>
<dbReference type="GO" id="GO:0030894">
    <property type="term" value="C:replisome"/>
    <property type="evidence" value="ECO:0007669"/>
    <property type="project" value="TreeGrafter"/>
</dbReference>
<dbReference type="InterPro" id="IPR027417">
    <property type="entry name" value="P-loop_NTPase"/>
</dbReference>
<dbReference type="GO" id="GO:0016787">
    <property type="term" value="F:hydrolase activity"/>
    <property type="evidence" value="ECO:0007669"/>
    <property type="project" value="UniProtKB-KW"/>
</dbReference>
<dbReference type="InterPro" id="IPR002464">
    <property type="entry name" value="DNA/RNA_helicase_DEAH_CS"/>
</dbReference>
<keyword evidence="2" id="KW-0378">Hydrolase</keyword>
<comment type="caution">
    <text evidence="10">The sequence shown here is derived from an EMBL/GenBank/DDBJ whole genome shotgun (WGS) entry which is preliminary data.</text>
</comment>
<evidence type="ECO:0000256" key="1">
    <source>
        <dbReference type="ARBA" id="ARBA00022741"/>
    </source>
</evidence>
<dbReference type="GO" id="GO:0009378">
    <property type="term" value="F:four-way junction helicase activity"/>
    <property type="evidence" value="ECO:0007669"/>
    <property type="project" value="TreeGrafter"/>
</dbReference>
<dbReference type="InterPro" id="IPR004589">
    <property type="entry name" value="DNA_helicase_ATP-dep_RecQ"/>
</dbReference>
<dbReference type="GO" id="GO:0043590">
    <property type="term" value="C:bacterial nucleoid"/>
    <property type="evidence" value="ECO:0007669"/>
    <property type="project" value="TreeGrafter"/>
</dbReference>
<dbReference type="AlphaFoldDB" id="A0A430ABT9"/>
<dbReference type="PANTHER" id="PTHR13710:SF84">
    <property type="entry name" value="ATP-DEPENDENT DNA HELICASE RECS-RELATED"/>
    <property type="match status" value="1"/>
</dbReference>
<dbReference type="PANTHER" id="PTHR13710">
    <property type="entry name" value="DNA HELICASE RECQ FAMILY MEMBER"/>
    <property type="match status" value="1"/>
</dbReference>
<evidence type="ECO:0000256" key="3">
    <source>
        <dbReference type="ARBA" id="ARBA00022806"/>
    </source>
</evidence>
<dbReference type="GO" id="GO:0003677">
    <property type="term" value="F:DNA binding"/>
    <property type="evidence" value="ECO:0007669"/>
    <property type="project" value="UniProtKB-KW"/>
</dbReference>
<dbReference type="SMART" id="SM00490">
    <property type="entry name" value="HELICc"/>
    <property type="match status" value="1"/>
</dbReference>
<dbReference type="InterPro" id="IPR032284">
    <property type="entry name" value="RecQ_Zn-bd"/>
</dbReference>
<dbReference type="Gene3D" id="3.40.50.300">
    <property type="entry name" value="P-loop containing nucleotide triphosphate hydrolases"/>
    <property type="match status" value="2"/>
</dbReference>
<dbReference type="GO" id="GO:0005737">
    <property type="term" value="C:cytoplasm"/>
    <property type="evidence" value="ECO:0007669"/>
    <property type="project" value="TreeGrafter"/>
</dbReference>
<sequence>MQTKEELLTKIYGFSEFKSGQAEVIDSVMKTGQTLGILPTATGKSLCYQLAGYMSRGTVLVVSPLLSLMEDQVRQLQALKEKRVVALNSQLSMSDKQWVLSHLSDYKFIFISPETLLQPIVLNRLMQLEIGLFVVDEAHCIIEWGIDFRPEYEKLLDVYRTLNARRLLALTATATPEAEQEIKAKLFSLEPAVVRRSVDRENISYYVEETEDKYNRLKELIGKLTGPGIVYFSSKKQAELISKQLQVDLSEPVTFYHADLTQQERSLIQSQYINGQIRILCATNAFGMGINKKDVRFVIHYHLPSSLEAYLQESGRSGRDGKDSVSIILYQKGDERIHHFLQESLIEEIENFKLFVSLSEKKQKDSLSLLSELQLKWLENNAHQSGNWDHLFDKLDDKTKEKKENIESVLRYLKDKNCRRVHLLRYFGEKKSKKATFCCDNCDGYGKINDSETSVSVYKKVQELSWEEMLKNLFNFG</sequence>
<organism evidence="10 11">
    <name type="scientific">Vagococcus fessus</name>
    <dbReference type="NCBI Taxonomy" id="120370"/>
    <lineage>
        <taxon>Bacteria</taxon>
        <taxon>Bacillati</taxon>
        <taxon>Bacillota</taxon>
        <taxon>Bacilli</taxon>
        <taxon>Lactobacillales</taxon>
        <taxon>Enterococcaceae</taxon>
        <taxon>Vagococcus</taxon>
    </lineage>
</organism>
<evidence type="ECO:0000256" key="7">
    <source>
        <dbReference type="ARBA" id="ARBA00044550"/>
    </source>
</evidence>
<dbReference type="PROSITE" id="PS51192">
    <property type="entry name" value="HELICASE_ATP_BIND_1"/>
    <property type="match status" value="1"/>
</dbReference>
<dbReference type="EMBL" id="NGJY01000001">
    <property type="protein sequence ID" value="RSU04686.1"/>
    <property type="molecule type" value="Genomic_DNA"/>
</dbReference>
<dbReference type="InterPro" id="IPR011545">
    <property type="entry name" value="DEAD/DEAH_box_helicase_dom"/>
</dbReference>
<evidence type="ECO:0000256" key="5">
    <source>
        <dbReference type="ARBA" id="ARBA00023125"/>
    </source>
</evidence>
<keyword evidence="4" id="KW-0067">ATP-binding</keyword>
<evidence type="ECO:0000256" key="4">
    <source>
        <dbReference type="ARBA" id="ARBA00022840"/>
    </source>
</evidence>